<sequence length="317" mass="36972">MTRRSQPNNIPEDIRQSLVDLLVNFSEELKQDNLRAKVVALVPAFHKLRDLGSSLISPDEAPSARDRIIAYLQQYPQTVIDGDELMVVSGISEWARRVRELRIQFGWWIYSGVTFRQMAQNPDDIFAFEAIGIDPLRIKPDQYVLMRTEQDKEAALRWNILNEIRRKKIATKDKLIEYFRKNVGAQVTGEELSYLASNTKEWARRVRELRTEEGWPIVTKNTGREDLPVGVYVLEEDRQAPPHDRKIPDPVRVAVLERDHFSCVRCGWNRDMLSKDDPRKMLELHHKKHHADGGDNTEENLETLCNVCHDDEHREDR</sequence>
<accession>A0ABT1S0P1</accession>
<dbReference type="RefSeq" id="WP_066862427.1">
    <property type="nucleotide sequence ID" value="NZ_CABKVV010000013.1"/>
</dbReference>
<dbReference type="Gene3D" id="1.10.30.50">
    <property type="match status" value="1"/>
</dbReference>
<reference evidence="2 3" key="1">
    <citation type="submission" date="2022-06" db="EMBL/GenBank/DDBJ databases">
        <title>Isolation of gut microbiota from human fecal samples.</title>
        <authorList>
            <person name="Pamer E.G."/>
            <person name="Barat B."/>
            <person name="Waligurski E."/>
            <person name="Medina S."/>
            <person name="Paddock L."/>
            <person name="Mostad J."/>
        </authorList>
    </citation>
    <scope>NUCLEOTIDE SEQUENCE [LARGE SCALE GENOMIC DNA]</scope>
    <source>
        <strain evidence="2 3">DFI.9.73</strain>
    </source>
</reference>
<dbReference type="InterPro" id="IPR003615">
    <property type="entry name" value="HNH_nuc"/>
</dbReference>
<dbReference type="CDD" id="cd00085">
    <property type="entry name" value="HNHc"/>
    <property type="match status" value="1"/>
</dbReference>
<dbReference type="InterPro" id="IPR002711">
    <property type="entry name" value="HNH"/>
</dbReference>
<keyword evidence="2" id="KW-0378">Hydrolase</keyword>
<gene>
    <name evidence="2" type="ORF">NE695_11350</name>
</gene>
<proteinExistence type="predicted"/>
<feature type="domain" description="HNH nuclease" evidence="1">
    <location>
        <begin position="250"/>
        <end position="310"/>
    </location>
</feature>
<dbReference type="Pfam" id="PF01844">
    <property type="entry name" value="HNH"/>
    <property type="match status" value="1"/>
</dbReference>
<protein>
    <submittedName>
        <fullName evidence="2">HNH endonuclease</fullName>
    </submittedName>
</protein>
<keyword evidence="3" id="KW-1185">Reference proteome</keyword>
<keyword evidence="2" id="KW-0540">Nuclease</keyword>
<comment type="caution">
    <text evidence="2">The sequence shown here is derived from an EMBL/GenBank/DDBJ whole genome shotgun (WGS) entry which is preliminary data.</text>
</comment>
<organism evidence="2 3">
    <name type="scientific">Neglectibacter timonensis</name>
    <dbReference type="NCBI Taxonomy" id="1776382"/>
    <lineage>
        <taxon>Bacteria</taxon>
        <taxon>Bacillati</taxon>
        <taxon>Bacillota</taxon>
        <taxon>Clostridia</taxon>
        <taxon>Eubacteriales</taxon>
        <taxon>Oscillospiraceae</taxon>
        <taxon>Neglectibacter</taxon>
    </lineage>
</organism>
<dbReference type="Proteomes" id="UP001524473">
    <property type="component" value="Unassembled WGS sequence"/>
</dbReference>
<evidence type="ECO:0000313" key="2">
    <source>
        <dbReference type="EMBL" id="MCQ4840507.1"/>
    </source>
</evidence>
<keyword evidence="2" id="KW-0255">Endonuclease</keyword>
<dbReference type="GO" id="GO:0004519">
    <property type="term" value="F:endonuclease activity"/>
    <property type="evidence" value="ECO:0007669"/>
    <property type="project" value="UniProtKB-KW"/>
</dbReference>
<name>A0ABT1S0P1_9FIRM</name>
<dbReference type="SMART" id="SM00507">
    <property type="entry name" value="HNHc"/>
    <property type="match status" value="1"/>
</dbReference>
<dbReference type="GeneID" id="90531873"/>
<dbReference type="EMBL" id="JANFZH010000024">
    <property type="protein sequence ID" value="MCQ4840507.1"/>
    <property type="molecule type" value="Genomic_DNA"/>
</dbReference>
<evidence type="ECO:0000259" key="1">
    <source>
        <dbReference type="SMART" id="SM00507"/>
    </source>
</evidence>
<evidence type="ECO:0000313" key="3">
    <source>
        <dbReference type="Proteomes" id="UP001524473"/>
    </source>
</evidence>